<comment type="subcellular location">
    <subcellularLocation>
        <location evidence="1">Endoplasmic reticulum</location>
    </subcellularLocation>
</comment>
<dbReference type="InterPro" id="IPR011990">
    <property type="entry name" value="TPR-like_helical_dom_sf"/>
</dbReference>
<dbReference type="OrthoDB" id="1726119at2759"/>
<keyword evidence="4" id="KW-0802">TPR repeat</keyword>
<dbReference type="SUPFAM" id="SSF48452">
    <property type="entry name" value="TPR-like"/>
    <property type="match status" value="2"/>
</dbReference>
<dbReference type="SMART" id="SM00028">
    <property type="entry name" value="TPR"/>
    <property type="match status" value="2"/>
</dbReference>
<dbReference type="SUPFAM" id="SSF46565">
    <property type="entry name" value="Chaperone J-domain"/>
    <property type="match status" value="1"/>
</dbReference>
<evidence type="ECO:0000313" key="7">
    <source>
        <dbReference type="EMBL" id="EKM58860.1"/>
    </source>
</evidence>
<evidence type="ECO:0000256" key="1">
    <source>
        <dbReference type="ARBA" id="ARBA00004240"/>
    </source>
</evidence>
<dbReference type="AlphaFoldDB" id="K5WHQ2"/>
<feature type="repeat" description="TPR" evidence="4">
    <location>
        <begin position="6"/>
        <end position="39"/>
    </location>
</feature>
<keyword evidence="8" id="KW-1185">Reference proteome</keyword>
<dbReference type="KEGG" id="pco:PHACADRAFT_248959"/>
<feature type="region of interest" description="Disordered" evidence="5">
    <location>
        <begin position="416"/>
        <end position="437"/>
    </location>
</feature>
<organism evidence="7 8">
    <name type="scientific">Phanerochaete carnosa (strain HHB-10118-sp)</name>
    <name type="common">White-rot fungus</name>
    <name type="synonym">Peniophora carnosa</name>
    <dbReference type="NCBI Taxonomy" id="650164"/>
    <lineage>
        <taxon>Eukaryota</taxon>
        <taxon>Fungi</taxon>
        <taxon>Dikarya</taxon>
        <taxon>Basidiomycota</taxon>
        <taxon>Agaricomycotina</taxon>
        <taxon>Agaricomycetes</taxon>
        <taxon>Polyporales</taxon>
        <taxon>Phanerochaetaceae</taxon>
        <taxon>Phanerochaete</taxon>
    </lineage>
</organism>
<feature type="repeat" description="TPR" evidence="4">
    <location>
        <begin position="304"/>
        <end position="337"/>
    </location>
</feature>
<dbReference type="GeneID" id="18914509"/>
<dbReference type="HOGENOM" id="CLU_015935_0_1_1"/>
<dbReference type="PROSITE" id="PS50005">
    <property type="entry name" value="TPR"/>
    <property type="match status" value="2"/>
</dbReference>
<accession>K5WHQ2</accession>
<dbReference type="CDD" id="cd06257">
    <property type="entry name" value="DnaJ"/>
    <property type="match status" value="1"/>
</dbReference>
<protein>
    <recommendedName>
        <fullName evidence="6">J domain-containing protein</fullName>
    </recommendedName>
</protein>
<dbReference type="InterPro" id="IPR051727">
    <property type="entry name" value="DnaJ_C3_Co-chaperones"/>
</dbReference>
<dbReference type="PANTHER" id="PTHR44140">
    <property type="entry name" value="LD25575P"/>
    <property type="match status" value="1"/>
</dbReference>
<dbReference type="Pfam" id="PF00226">
    <property type="entry name" value="DnaJ"/>
    <property type="match status" value="1"/>
</dbReference>
<dbReference type="GO" id="GO:0034975">
    <property type="term" value="P:protein folding in endoplasmic reticulum"/>
    <property type="evidence" value="ECO:0007669"/>
    <property type="project" value="TreeGrafter"/>
</dbReference>
<dbReference type="PANTHER" id="PTHR44140:SF2">
    <property type="entry name" value="LD25575P"/>
    <property type="match status" value="1"/>
</dbReference>
<evidence type="ECO:0000256" key="4">
    <source>
        <dbReference type="PROSITE-ProRule" id="PRU00339"/>
    </source>
</evidence>
<evidence type="ECO:0000256" key="3">
    <source>
        <dbReference type="ARBA" id="ARBA00022824"/>
    </source>
</evidence>
<dbReference type="PRINTS" id="PR00625">
    <property type="entry name" value="JDOMAIN"/>
</dbReference>
<sequence length="475" mass="52523">MAPTDYLLYYKRATAYYSMNRHPQALEDFDRVLNLTSNGFEKAYLLKARIHAKDGRFAAARDALKKYKVKDDPEVREVLFGVSEAEMAAKKAIQAMKAKLWQACVEASSTALHTASHSIELRQQRANCAIAAGDIEGAVGDLTRLTHLTTPSTTMLMKIFRLAYFLMPYDPSSSTAAMSALKQCLHYDPDSKQCLPAHRLVKSFDKTFKKLDDALSAENWAIAIKLLASDGFLDKFEEALATHINPAALALPPHIPLRPAAKTSPRREHILRSLCRAYTNTKQFSGADDYCSDLLEMDGFSNDADALVGKGEALLKKEEWEEAVRVFEKAFEASGRSSRDIHQRLQRAQKLLKQSRQKDYYKVLDVSRDADTKTIKKAFHRAAMKAHPDKGGSEAKMATVNEAYEVLSNPELRQRFDNGDDPNDPMAGQGGNPFQGGFPGGNPFQFFTGGGGGGGGFPGGFQFHFSPPGHHGRGH</sequence>
<dbReference type="SMART" id="SM00271">
    <property type="entry name" value="DnaJ"/>
    <property type="match status" value="1"/>
</dbReference>
<feature type="compositionally biased region" description="Gly residues" evidence="5">
    <location>
        <begin position="428"/>
        <end position="437"/>
    </location>
</feature>
<dbReference type="InParanoid" id="K5WHQ2"/>
<reference evidence="7 8" key="1">
    <citation type="journal article" date="2012" name="BMC Genomics">
        <title>Comparative genomics of the white-rot fungi, Phanerochaete carnosa and P. chrysosporium, to elucidate the genetic basis of the distinct wood types they colonize.</title>
        <authorList>
            <person name="Suzuki H."/>
            <person name="MacDonald J."/>
            <person name="Syed K."/>
            <person name="Salamov A."/>
            <person name="Hori C."/>
            <person name="Aerts A."/>
            <person name="Henrissat B."/>
            <person name="Wiebenga A."/>
            <person name="vanKuyk P.A."/>
            <person name="Barry K."/>
            <person name="Lindquist E."/>
            <person name="LaButti K."/>
            <person name="Lapidus A."/>
            <person name="Lucas S."/>
            <person name="Coutinho P."/>
            <person name="Gong Y."/>
            <person name="Samejima M."/>
            <person name="Mahadevan R."/>
            <person name="Abou-Zaid M."/>
            <person name="de Vries R.P."/>
            <person name="Igarashi K."/>
            <person name="Yadav J.S."/>
            <person name="Grigoriev I.V."/>
            <person name="Master E.R."/>
        </authorList>
    </citation>
    <scope>NUCLEOTIDE SEQUENCE [LARGE SCALE GENOMIC DNA]</scope>
    <source>
        <strain evidence="7 8">HHB-10118-sp</strain>
    </source>
</reference>
<evidence type="ECO:0000256" key="5">
    <source>
        <dbReference type="SAM" id="MobiDB-lite"/>
    </source>
</evidence>
<dbReference type="RefSeq" id="XP_007391451.1">
    <property type="nucleotide sequence ID" value="XM_007391389.1"/>
</dbReference>
<dbReference type="InterPro" id="IPR019734">
    <property type="entry name" value="TPR_rpt"/>
</dbReference>
<dbReference type="Proteomes" id="UP000008370">
    <property type="component" value="Unassembled WGS sequence"/>
</dbReference>
<feature type="domain" description="J" evidence="6">
    <location>
        <begin position="359"/>
        <end position="420"/>
    </location>
</feature>
<dbReference type="GO" id="GO:0051787">
    <property type="term" value="F:misfolded protein binding"/>
    <property type="evidence" value="ECO:0007669"/>
    <property type="project" value="TreeGrafter"/>
</dbReference>
<dbReference type="GO" id="GO:0005783">
    <property type="term" value="C:endoplasmic reticulum"/>
    <property type="evidence" value="ECO:0007669"/>
    <property type="project" value="UniProtKB-SubCell"/>
</dbReference>
<dbReference type="STRING" id="650164.K5WHQ2"/>
<dbReference type="Pfam" id="PF13432">
    <property type="entry name" value="TPR_16"/>
    <property type="match status" value="1"/>
</dbReference>
<dbReference type="Gene3D" id="1.25.40.10">
    <property type="entry name" value="Tetratricopeptide repeat domain"/>
    <property type="match status" value="1"/>
</dbReference>
<dbReference type="InterPro" id="IPR036869">
    <property type="entry name" value="J_dom_sf"/>
</dbReference>
<keyword evidence="2" id="KW-0732">Signal</keyword>
<evidence type="ECO:0000313" key="8">
    <source>
        <dbReference type="Proteomes" id="UP000008370"/>
    </source>
</evidence>
<evidence type="ECO:0000259" key="6">
    <source>
        <dbReference type="PROSITE" id="PS50076"/>
    </source>
</evidence>
<name>K5WHQ2_PHACS</name>
<dbReference type="Gene3D" id="1.10.287.110">
    <property type="entry name" value="DnaJ domain"/>
    <property type="match status" value="1"/>
</dbReference>
<evidence type="ECO:0000256" key="2">
    <source>
        <dbReference type="ARBA" id="ARBA00022729"/>
    </source>
</evidence>
<keyword evidence="3" id="KW-0256">Endoplasmic reticulum</keyword>
<proteinExistence type="predicted"/>
<dbReference type="PROSITE" id="PS50076">
    <property type="entry name" value="DNAJ_2"/>
    <property type="match status" value="1"/>
</dbReference>
<dbReference type="GO" id="GO:0051087">
    <property type="term" value="F:protein-folding chaperone binding"/>
    <property type="evidence" value="ECO:0007669"/>
    <property type="project" value="TreeGrafter"/>
</dbReference>
<gene>
    <name evidence="7" type="ORF">PHACADRAFT_248959</name>
</gene>
<dbReference type="InterPro" id="IPR001623">
    <property type="entry name" value="DnaJ_domain"/>
</dbReference>
<dbReference type="EMBL" id="JH930469">
    <property type="protein sequence ID" value="EKM58860.1"/>
    <property type="molecule type" value="Genomic_DNA"/>
</dbReference>